<feature type="compositionally biased region" description="Polar residues" evidence="1">
    <location>
        <begin position="665"/>
        <end position="675"/>
    </location>
</feature>
<feature type="region of interest" description="Disordered" evidence="1">
    <location>
        <begin position="303"/>
        <end position="506"/>
    </location>
</feature>
<accession>A0A5C2SUB5</accession>
<feature type="compositionally biased region" description="Polar residues" evidence="1">
    <location>
        <begin position="46"/>
        <end position="55"/>
    </location>
</feature>
<evidence type="ECO:0000313" key="3">
    <source>
        <dbReference type="Proteomes" id="UP000313359"/>
    </source>
</evidence>
<dbReference type="EMBL" id="ML122250">
    <property type="protein sequence ID" value="RPD66998.1"/>
    <property type="molecule type" value="Genomic_DNA"/>
</dbReference>
<feature type="compositionally biased region" description="Polar residues" evidence="1">
    <location>
        <begin position="75"/>
        <end position="89"/>
    </location>
</feature>
<feature type="region of interest" description="Disordered" evidence="1">
    <location>
        <begin position="708"/>
        <end position="816"/>
    </location>
</feature>
<feature type="region of interest" description="Disordered" evidence="1">
    <location>
        <begin position="535"/>
        <end position="558"/>
    </location>
</feature>
<name>A0A5C2SUB5_9APHY</name>
<evidence type="ECO:0000256" key="1">
    <source>
        <dbReference type="SAM" id="MobiDB-lite"/>
    </source>
</evidence>
<feature type="region of interest" description="Disordered" evidence="1">
    <location>
        <begin position="159"/>
        <end position="279"/>
    </location>
</feature>
<feature type="compositionally biased region" description="Basic and acidic residues" evidence="1">
    <location>
        <begin position="27"/>
        <end position="40"/>
    </location>
</feature>
<feature type="compositionally biased region" description="Polar residues" evidence="1">
    <location>
        <begin position="763"/>
        <end position="778"/>
    </location>
</feature>
<feature type="region of interest" description="Disordered" evidence="1">
    <location>
        <begin position="573"/>
        <end position="684"/>
    </location>
</feature>
<protein>
    <submittedName>
        <fullName evidence="2">Uncharacterized protein</fullName>
    </submittedName>
</protein>
<dbReference type="AlphaFoldDB" id="A0A5C2SUB5"/>
<proteinExistence type="predicted"/>
<feature type="compositionally biased region" description="Basic and acidic residues" evidence="1">
    <location>
        <begin position="56"/>
        <end position="74"/>
    </location>
</feature>
<feature type="region of interest" description="Disordered" evidence="1">
    <location>
        <begin position="1"/>
        <end position="124"/>
    </location>
</feature>
<gene>
    <name evidence="2" type="ORF">L227DRAFT_618959</name>
</gene>
<feature type="compositionally biased region" description="Low complexity" evidence="1">
    <location>
        <begin position="199"/>
        <end position="214"/>
    </location>
</feature>
<feature type="compositionally biased region" description="Polar residues" evidence="1">
    <location>
        <begin position="412"/>
        <end position="425"/>
    </location>
</feature>
<feature type="compositionally biased region" description="Polar residues" evidence="1">
    <location>
        <begin position="615"/>
        <end position="624"/>
    </location>
</feature>
<organism evidence="2 3">
    <name type="scientific">Lentinus tigrinus ALCF2SS1-6</name>
    <dbReference type="NCBI Taxonomy" id="1328759"/>
    <lineage>
        <taxon>Eukaryota</taxon>
        <taxon>Fungi</taxon>
        <taxon>Dikarya</taxon>
        <taxon>Basidiomycota</taxon>
        <taxon>Agaricomycotina</taxon>
        <taxon>Agaricomycetes</taxon>
        <taxon>Polyporales</taxon>
        <taxon>Polyporaceae</taxon>
        <taxon>Lentinus</taxon>
    </lineage>
</organism>
<feature type="compositionally biased region" description="Polar residues" evidence="1">
    <location>
        <begin position="727"/>
        <end position="744"/>
    </location>
</feature>
<feature type="compositionally biased region" description="Polar residues" evidence="1">
    <location>
        <begin position="318"/>
        <end position="327"/>
    </location>
</feature>
<feature type="compositionally biased region" description="Low complexity" evidence="1">
    <location>
        <begin position="477"/>
        <end position="488"/>
    </location>
</feature>
<dbReference type="OrthoDB" id="2803273at2759"/>
<keyword evidence="3" id="KW-1185">Reference proteome</keyword>
<dbReference type="Proteomes" id="UP000313359">
    <property type="component" value="Unassembled WGS sequence"/>
</dbReference>
<feature type="compositionally biased region" description="Polar residues" evidence="1">
    <location>
        <begin position="259"/>
        <end position="279"/>
    </location>
</feature>
<sequence>MLNRVLSRPFFYNYKRGSQSDPPGKPPKGDPQAKEDRDTSVRTPGRASNAQTGDTGTHRASEDGPHDLESENSKQDTSGSFILVNNSDTAIKPEDEEVDEEFKTPVLDTADDALSATESSTTDYGVPFFPPVVSPAAASPSHSQESLAFNVQPSRTGILSDISEAEESSVCDVYGSREGSPNPDQLPVPSPDGPKRELSFASFGSSYPSSSPFSVTKASSEVASPQWACGGLQPTADAVLQSPSSTPMSRPPAVGVPSTPRNSLLDTRVQTPDPALTNSDAVANVVPLSSTLQAVAAAGETLRNDNLEGRSPVRAPDTDNTVGTLAQTPILPSPPSTSILESVRAGTESCGSIPSPGPTAAGPTVAVASPEDGGKNLGGAVRTVVDPPATHRWTGPPHTADRPNWALAPEEQSPSTNLATATVSPSGEGKDSSSVSAPVIPPALRKRTGPPHTADRPNWALAPDQPAKPKSSRGRPSRGSGRSWARGSNAIPLGSRNRGHSWASGSQVSGANEELVSETSHCISVVAPEVVSSVADDTTNHPNTRDREKSAGRIQDGPAQWLEHIDTWLAESAQASPASQPNVVNRFSLTPDDHRRNYSEASVSGCNPEAPAWQPASTSPISTTREARLASPYTNTDVERLRRMLRNSGIQSSSSGGPRLHRKSSPNFGSPAKQSSELKGRDSVRVACGAPAGTRIRAVQIANHFEPFRPSPEDIYQPQSRYPAPTPLSTLQSTPKSVLRSSTDWHPADHSFTNTPSRRRDNSQSSPSYSFREQSSVRSFAGMSEGDHDLPPRPESFATPGTRRSTRRLTAEPMRG</sequence>
<reference evidence="2" key="1">
    <citation type="journal article" date="2018" name="Genome Biol. Evol.">
        <title>Genomics and development of Lentinus tigrinus, a white-rot wood-decaying mushroom with dimorphic fruiting bodies.</title>
        <authorList>
            <person name="Wu B."/>
            <person name="Xu Z."/>
            <person name="Knudson A."/>
            <person name="Carlson A."/>
            <person name="Chen N."/>
            <person name="Kovaka S."/>
            <person name="LaButti K."/>
            <person name="Lipzen A."/>
            <person name="Pennachio C."/>
            <person name="Riley R."/>
            <person name="Schakwitz W."/>
            <person name="Umezawa K."/>
            <person name="Ohm R.A."/>
            <person name="Grigoriev I.V."/>
            <person name="Nagy L.G."/>
            <person name="Gibbons J."/>
            <person name="Hibbett D."/>
        </authorList>
    </citation>
    <scope>NUCLEOTIDE SEQUENCE [LARGE SCALE GENOMIC DNA]</scope>
    <source>
        <strain evidence="2">ALCF2SS1-6</strain>
    </source>
</reference>
<evidence type="ECO:0000313" key="2">
    <source>
        <dbReference type="EMBL" id="RPD66998.1"/>
    </source>
</evidence>